<feature type="domain" description="Glycosyl transferase family 1" evidence="2">
    <location>
        <begin position="174"/>
        <end position="311"/>
    </location>
</feature>
<dbReference type="Pfam" id="PF13439">
    <property type="entry name" value="Glyco_transf_4"/>
    <property type="match status" value="1"/>
</dbReference>
<evidence type="ECO:0000256" key="1">
    <source>
        <dbReference type="ARBA" id="ARBA00022679"/>
    </source>
</evidence>
<evidence type="ECO:0000259" key="2">
    <source>
        <dbReference type="Pfam" id="PF00534"/>
    </source>
</evidence>
<keyword evidence="1" id="KW-0808">Transferase</keyword>
<dbReference type="PANTHER" id="PTHR46401">
    <property type="entry name" value="GLYCOSYLTRANSFERASE WBBK-RELATED"/>
    <property type="match status" value="1"/>
</dbReference>
<evidence type="ECO:0000313" key="4">
    <source>
        <dbReference type="EMBL" id="OGD03465.1"/>
    </source>
</evidence>
<dbReference type="PANTHER" id="PTHR46401:SF2">
    <property type="entry name" value="GLYCOSYLTRANSFERASE WBBK-RELATED"/>
    <property type="match status" value="1"/>
</dbReference>
<proteinExistence type="predicted"/>
<sequence>MTIGFDVSQALYGTGVSDYTIEMAKRLKVTLFGYSLRRQTELKKLFPNAKIFPFPPTAMHYLWNKFHLLPVENLIGTIDIYHSSDWAQALSKAKKVTTVHDLAPFLYPSETSSQIVSVHTARMRWVVAECDKIICVSQSTANDLVKLFPSTKNRTIVIPEALPSRFLLEPNTHNPEPYILAIGSRQPRKNITRLVSAFLNYRPAEKLIIIGENSSIINHKSIIFTGYVSDQDLVNYLASASCFVYPSLYEGFGLPILGTFHHQIPVAVSDIPVFHETASNAAVYFDPYDEKSIASGISDAINNKTKLVKLGTEQLKKFSWQKAADETIKVYKSLC</sequence>
<feature type="domain" description="Glycosyltransferase subfamily 4-like N-terminal" evidence="3">
    <location>
        <begin position="22"/>
        <end position="159"/>
    </location>
</feature>
<comment type="caution">
    <text evidence="4">The sequence shown here is derived from an EMBL/GenBank/DDBJ whole genome shotgun (WGS) entry which is preliminary data.</text>
</comment>
<dbReference type="Gene3D" id="3.40.50.2000">
    <property type="entry name" value="Glycogen Phosphorylase B"/>
    <property type="match status" value="2"/>
</dbReference>
<evidence type="ECO:0000313" key="5">
    <source>
        <dbReference type="Proteomes" id="UP000177080"/>
    </source>
</evidence>
<dbReference type="InterPro" id="IPR028098">
    <property type="entry name" value="Glyco_trans_4-like_N"/>
</dbReference>
<name>A0A1F4ZB71_9BACT</name>
<evidence type="ECO:0000259" key="3">
    <source>
        <dbReference type="Pfam" id="PF13439"/>
    </source>
</evidence>
<organism evidence="4 5">
    <name type="scientific">Candidatus Amesbacteria bacterium RIFCSPLOWO2_01_FULL_48_25</name>
    <dbReference type="NCBI Taxonomy" id="1797259"/>
    <lineage>
        <taxon>Bacteria</taxon>
        <taxon>Candidatus Amesiibacteriota</taxon>
    </lineage>
</organism>
<gene>
    <name evidence="4" type="ORF">A2989_02445</name>
</gene>
<dbReference type="CDD" id="cd03809">
    <property type="entry name" value="GT4_MtfB-like"/>
    <property type="match status" value="1"/>
</dbReference>
<dbReference type="STRING" id="1797259.A2989_02445"/>
<dbReference type="GO" id="GO:0016757">
    <property type="term" value="F:glycosyltransferase activity"/>
    <property type="evidence" value="ECO:0007669"/>
    <property type="project" value="InterPro"/>
</dbReference>
<dbReference type="SUPFAM" id="SSF53756">
    <property type="entry name" value="UDP-Glycosyltransferase/glycogen phosphorylase"/>
    <property type="match status" value="1"/>
</dbReference>
<dbReference type="GO" id="GO:0009103">
    <property type="term" value="P:lipopolysaccharide biosynthetic process"/>
    <property type="evidence" value="ECO:0007669"/>
    <property type="project" value="TreeGrafter"/>
</dbReference>
<dbReference type="Pfam" id="PF00534">
    <property type="entry name" value="Glycos_transf_1"/>
    <property type="match status" value="1"/>
</dbReference>
<dbReference type="EMBL" id="MEXN01000006">
    <property type="protein sequence ID" value="OGD03465.1"/>
    <property type="molecule type" value="Genomic_DNA"/>
</dbReference>
<protein>
    <recommendedName>
        <fullName evidence="6">Glycosyl transferase family 1 domain-containing protein</fullName>
    </recommendedName>
</protein>
<evidence type="ECO:0008006" key="6">
    <source>
        <dbReference type="Google" id="ProtNLM"/>
    </source>
</evidence>
<accession>A0A1F4ZB71</accession>
<dbReference type="AlphaFoldDB" id="A0A1F4ZB71"/>
<reference evidence="4 5" key="1">
    <citation type="journal article" date="2016" name="Nat. Commun.">
        <title>Thousands of microbial genomes shed light on interconnected biogeochemical processes in an aquifer system.</title>
        <authorList>
            <person name="Anantharaman K."/>
            <person name="Brown C.T."/>
            <person name="Hug L.A."/>
            <person name="Sharon I."/>
            <person name="Castelle C.J."/>
            <person name="Probst A.J."/>
            <person name="Thomas B.C."/>
            <person name="Singh A."/>
            <person name="Wilkins M.J."/>
            <person name="Karaoz U."/>
            <person name="Brodie E.L."/>
            <person name="Williams K.H."/>
            <person name="Hubbard S.S."/>
            <person name="Banfield J.F."/>
        </authorList>
    </citation>
    <scope>NUCLEOTIDE SEQUENCE [LARGE SCALE GENOMIC DNA]</scope>
</reference>
<dbReference type="InterPro" id="IPR001296">
    <property type="entry name" value="Glyco_trans_1"/>
</dbReference>
<dbReference type="Proteomes" id="UP000177080">
    <property type="component" value="Unassembled WGS sequence"/>
</dbReference>